<organism evidence="2">
    <name type="scientific">freshwater metagenome</name>
    <dbReference type="NCBI Taxonomy" id="449393"/>
    <lineage>
        <taxon>unclassified sequences</taxon>
        <taxon>metagenomes</taxon>
        <taxon>ecological metagenomes</taxon>
    </lineage>
</organism>
<evidence type="ECO:0000313" key="2">
    <source>
        <dbReference type="EMBL" id="KGA13559.1"/>
    </source>
</evidence>
<sequence length="548" mass="59341">MLARISSHRLTRFIEVTFRAPSGTESQHLTVRGIQVWMSPENLIEYVLLSPDEDGFEFVGRIVLGSSFDNVVRQVNEMLLTTDEAQFDVEIEDLAIAQHQQLIPISLSNSTELDTASSQIAHTGSIDIEFSLKAADGIPVEVVIDGTPLGLRTAVVSLPEVSGVRRVIDSRNVQIVWDPKSSELKVRLAGILPDDKRLWVRIALGESGDLLAVDRAKVQSDGSAVSSSVVPHVGEIGELYVDVTDAPTEIIGSSRFRVRRRAARLEAFAADLEKGGQTDQASAVRLKAQSLRSSLGEDSGAVSLSQIKQKPTKRWIVALLAVLIGLFAGWAMRGDGSDPAATLITSTTALDQEPSTSVAVVQPSDQSLIAYRPGATRFFGEGNVNLAAEVVDVAEDSATVRVQIYDQYERSLGQSTPSTEQSLMQTCEVRIGYDTGSGGGAYAIQTRIAAYVTGSFEEAQLLLTETNLRDPDAEYAGAVTMTANIIESCEVRRVIDEDAVIEIARSAFEAFNLDIPLNATETFVVLRIINERGSSVSWTSTDVLQIEK</sequence>
<name>A0A094PV37_9ZZZZ</name>
<accession>A0A094PV37</accession>
<feature type="transmembrane region" description="Helical" evidence="1">
    <location>
        <begin position="315"/>
        <end position="332"/>
    </location>
</feature>
<keyword evidence="1" id="KW-0472">Membrane</keyword>
<dbReference type="AlphaFoldDB" id="A0A094PV37"/>
<comment type="caution">
    <text evidence="2">The sequence shown here is derived from an EMBL/GenBank/DDBJ whole genome shotgun (WGS) entry which is preliminary data.</text>
</comment>
<dbReference type="EMBL" id="JNSL01000182">
    <property type="protein sequence ID" value="KGA13559.1"/>
    <property type="molecule type" value="Genomic_DNA"/>
</dbReference>
<protein>
    <submittedName>
        <fullName evidence="2">Uncharacterized protein</fullName>
    </submittedName>
</protein>
<keyword evidence="1" id="KW-1133">Transmembrane helix</keyword>
<gene>
    <name evidence="2" type="ORF">GM51_19470</name>
</gene>
<evidence type="ECO:0000256" key="1">
    <source>
        <dbReference type="SAM" id="Phobius"/>
    </source>
</evidence>
<proteinExistence type="predicted"/>
<keyword evidence="1" id="KW-0812">Transmembrane</keyword>
<reference evidence="2" key="1">
    <citation type="submission" date="2014-06" db="EMBL/GenBank/DDBJ databases">
        <title>Key roles for freshwater Actinobacteria revealed by deep metagenomic sequencing.</title>
        <authorList>
            <person name="Ghai R."/>
            <person name="Mizuno C.M."/>
            <person name="Picazo A."/>
            <person name="Camacho A."/>
            <person name="Rodriguez-Valera F."/>
        </authorList>
    </citation>
    <scope>NUCLEOTIDE SEQUENCE</scope>
</reference>